<evidence type="ECO:0000256" key="3">
    <source>
        <dbReference type="ARBA" id="ARBA00022692"/>
    </source>
</evidence>
<feature type="transmembrane region" description="Helical" evidence="6">
    <location>
        <begin position="111"/>
        <end position="128"/>
    </location>
</feature>
<evidence type="ECO:0000256" key="5">
    <source>
        <dbReference type="ARBA" id="ARBA00023136"/>
    </source>
</evidence>
<dbReference type="PANTHER" id="PTHR42718:SF9">
    <property type="entry name" value="MAJOR FACILITATOR SUPERFAMILY MULTIDRUG TRANSPORTER MFSC"/>
    <property type="match status" value="1"/>
</dbReference>
<feature type="transmembrane region" description="Helical" evidence="6">
    <location>
        <begin position="197"/>
        <end position="215"/>
    </location>
</feature>
<dbReference type="InterPro" id="IPR020846">
    <property type="entry name" value="MFS_dom"/>
</dbReference>
<keyword evidence="9" id="KW-1185">Reference proteome</keyword>
<dbReference type="InterPro" id="IPR011701">
    <property type="entry name" value="MFS"/>
</dbReference>
<feature type="transmembrane region" description="Helical" evidence="6">
    <location>
        <begin position="264"/>
        <end position="283"/>
    </location>
</feature>
<feature type="transmembrane region" description="Helical" evidence="6">
    <location>
        <begin position="439"/>
        <end position="458"/>
    </location>
</feature>
<reference evidence="8 9" key="1">
    <citation type="submission" date="2023-12" db="EMBL/GenBank/DDBJ databases">
        <title>Genome sequencing and assembly of bacterial species from a model synthetic community.</title>
        <authorList>
            <person name="Hogle S.L."/>
        </authorList>
    </citation>
    <scope>NUCLEOTIDE SEQUENCE [LARGE SCALE GENOMIC DNA]</scope>
    <source>
        <strain evidence="8 9">HAMBI 2494</strain>
    </source>
</reference>
<keyword evidence="5 6" id="KW-0472">Membrane</keyword>
<evidence type="ECO:0000256" key="4">
    <source>
        <dbReference type="ARBA" id="ARBA00022989"/>
    </source>
</evidence>
<keyword evidence="3 6" id="KW-0812">Transmembrane</keyword>
<feature type="transmembrane region" description="Helical" evidence="6">
    <location>
        <begin position="304"/>
        <end position="323"/>
    </location>
</feature>
<feature type="transmembrane region" description="Helical" evidence="6">
    <location>
        <begin position="397"/>
        <end position="418"/>
    </location>
</feature>
<accession>A0ABZ0WPS0</accession>
<feature type="transmembrane region" description="Helical" evidence="6">
    <location>
        <begin position="173"/>
        <end position="191"/>
    </location>
</feature>
<evidence type="ECO:0000313" key="9">
    <source>
        <dbReference type="Proteomes" id="UP001325479"/>
    </source>
</evidence>
<evidence type="ECO:0000256" key="1">
    <source>
        <dbReference type="ARBA" id="ARBA00004141"/>
    </source>
</evidence>
<feature type="transmembrane region" description="Helical" evidence="6">
    <location>
        <begin position="235"/>
        <end position="252"/>
    </location>
</feature>
<name>A0ABZ0WPS0_9BURK</name>
<evidence type="ECO:0000259" key="7">
    <source>
        <dbReference type="PROSITE" id="PS50850"/>
    </source>
</evidence>
<organism evidence="8 9">
    <name type="scientific">Paraburkholderia kururiensis</name>
    <dbReference type="NCBI Taxonomy" id="984307"/>
    <lineage>
        <taxon>Bacteria</taxon>
        <taxon>Pseudomonadati</taxon>
        <taxon>Pseudomonadota</taxon>
        <taxon>Betaproteobacteria</taxon>
        <taxon>Burkholderiales</taxon>
        <taxon>Burkholderiaceae</taxon>
        <taxon>Paraburkholderia</taxon>
    </lineage>
</organism>
<keyword evidence="4 6" id="KW-1133">Transmembrane helix</keyword>
<dbReference type="InterPro" id="IPR036259">
    <property type="entry name" value="MFS_trans_sf"/>
</dbReference>
<evidence type="ECO:0000256" key="6">
    <source>
        <dbReference type="SAM" id="Phobius"/>
    </source>
</evidence>
<feature type="transmembrane region" description="Helical" evidence="6">
    <location>
        <begin position="520"/>
        <end position="542"/>
    </location>
</feature>
<sequence>MSDPVLSTSASPAAAQAGAAAASSTTPGTTPGTMPAIAPAHVGPLLTGLGLATGMEFYTFDSMNLVLPDLTGSLGVSGDEASWLLTTYSCALFLGVPVSVWLAGHVGYRRFLLATVVAFAGTSMGVALSPGFETMLVWRALQGLAAAGLVVWWRASIYVLMPKPQRSAALMRVSTVLYLSSAAGLVASGYITDHYDWRLIFLPNLVYAGGALWLIARYFPAMPPASSQRAVQTDWPGIVLLAVALISLQIILNRGEIDGWFGSAHLRTLAFAGAAAFVLFVAWQSSPANRSPLMCVDLLRDRHVLSSAVLGVFTGMILSGSVFVLPEFLRNLAANTYSATQTGQIMCVYALAAAAMRPLIVPLITRVGQRKAIALALVMLIASMVVFHRLLTTGTPGPYFVLPLVLYAACLSPLLPAVGSGTVARIEQNRLLDGVSLYMTFRQFGASLGVALLTILITHRETLHSSRLADHVRMDRDVTRDWLSTIGATLTGNGGYTSFDSSRAAVRMLAEETARQAATLAYADAFAFMAAVGVLTLCVLPLVPPTPVASVVASASASVSVTPLTSVPKKTP</sequence>
<protein>
    <submittedName>
        <fullName evidence="8">MFS transporter</fullName>
    </submittedName>
</protein>
<dbReference type="Pfam" id="PF07690">
    <property type="entry name" value="MFS_1"/>
    <property type="match status" value="1"/>
</dbReference>
<gene>
    <name evidence="8" type="ORF">U0042_05960</name>
</gene>
<dbReference type="EMBL" id="CP139965">
    <property type="protein sequence ID" value="WQD79246.1"/>
    <property type="molecule type" value="Genomic_DNA"/>
</dbReference>
<feature type="transmembrane region" description="Helical" evidence="6">
    <location>
        <begin position="343"/>
        <end position="360"/>
    </location>
</feature>
<feature type="transmembrane region" description="Helical" evidence="6">
    <location>
        <begin position="83"/>
        <end position="104"/>
    </location>
</feature>
<evidence type="ECO:0000313" key="8">
    <source>
        <dbReference type="EMBL" id="WQD79246.1"/>
    </source>
</evidence>
<evidence type="ECO:0000256" key="2">
    <source>
        <dbReference type="ARBA" id="ARBA00022448"/>
    </source>
</evidence>
<keyword evidence="2" id="KW-0813">Transport</keyword>
<dbReference type="PANTHER" id="PTHR42718">
    <property type="entry name" value="MAJOR FACILITATOR SUPERFAMILY MULTIDRUG TRANSPORTER MFSC"/>
    <property type="match status" value="1"/>
</dbReference>
<dbReference type="Gene3D" id="1.20.1720.10">
    <property type="entry name" value="Multidrug resistance protein D"/>
    <property type="match status" value="1"/>
</dbReference>
<dbReference type="RefSeq" id="WP_232833423.1">
    <property type="nucleotide sequence ID" value="NZ_CP139965.1"/>
</dbReference>
<feature type="domain" description="Major facilitator superfamily (MFS) profile" evidence="7">
    <location>
        <begin position="36"/>
        <end position="548"/>
    </location>
</feature>
<dbReference type="Gene3D" id="1.20.1250.20">
    <property type="entry name" value="MFS general substrate transporter like domains"/>
    <property type="match status" value="1"/>
</dbReference>
<comment type="subcellular location">
    <subcellularLocation>
        <location evidence="1">Membrane</location>
        <topology evidence="1">Multi-pass membrane protein</topology>
    </subcellularLocation>
</comment>
<proteinExistence type="predicted"/>
<dbReference type="SUPFAM" id="SSF103473">
    <property type="entry name" value="MFS general substrate transporter"/>
    <property type="match status" value="1"/>
</dbReference>
<dbReference type="PROSITE" id="PS50850">
    <property type="entry name" value="MFS"/>
    <property type="match status" value="1"/>
</dbReference>
<dbReference type="Proteomes" id="UP001325479">
    <property type="component" value="Chromosome"/>
</dbReference>
<feature type="transmembrane region" description="Helical" evidence="6">
    <location>
        <begin position="372"/>
        <end position="391"/>
    </location>
</feature>